<organism evidence="1 2">
    <name type="scientific">Portunus trituberculatus</name>
    <name type="common">Swimming crab</name>
    <name type="synonym">Neptunus trituberculatus</name>
    <dbReference type="NCBI Taxonomy" id="210409"/>
    <lineage>
        <taxon>Eukaryota</taxon>
        <taxon>Metazoa</taxon>
        <taxon>Ecdysozoa</taxon>
        <taxon>Arthropoda</taxon>
        <taxon>Crustacea</taxon>
        <taxon>Multicrustacea</taxon>
        <taxon>Malacostraca</taxon>
        <taxon>Eumalacostraca</taxon>
        <taxon>Eucarida</taxon>
        <taxon>Decapoda</taxon>
        <taxon>Pleocyemata</taxon>
        <taxon>Brachyura</taxon>
        <taxon>Eubrachyura</taxon>
        <taxon>Portunoidea</taxon>
        <taxon>Portunidae</taxon>
        <taxon>Portuninae</taxon>
        <taxon>Portunus</taxon>
    </lineage>
</organism>
<dbReference type="AlphaFoldDB" id="A0A5B7J2L7"/>
<evidence type="ECO:0000313" key="1">
    <source>
        <dbReference type="EMBL" id="MPC88226.1"/>
    </source>
</evidence>
<comment type="caution">
    <text evidence="1">The sequence shown here is derived from an EMBL/GenBank/DDBJ whole genome shotgun (WGS) entry which is preliminary data.</text>
</comment>
<dbReference type="Proteomes" id="UP000324222">
    <property type="component" value="Unassembled WGS sequence"/>
</dbReference>
<accession>A0A5B7J2L7</accession>
<protein>
    <submittedName>
        <fullName evidence="1">Uncharacterized protein</fullName>
    </submittedName>
</protein>
<dbReference type="EMBL" id="VSRR010077101">
    <property type="protein sequence ID" value="MPC88226.1"/>
    <property type="molecule type" value="Genomic_DNA"/>
</dbReference>
<gene>
    <name evidence="1" type="ORF">E2C01_083125</name>
</gene>
<evidence type="ECO:0000313" key="2">
    <source>
        <dbReference type="Proteomes" id="UP000324222"/>
    </source>
</evidence>
<proteinExistence type="predicted"/>
<sequence>MKSAVLLVPPSLATLPVLLLSVPQEVALRNLDLRHELPLSVSGLDTCQLLRSLTRARFRHSFSFLAPTNLRDADG</sequence>
<keyword evidence="2" id="KW-1185">Reference proteome</keyword>
<name>A0A5B7J2L7_PORTR</name>
<reference evidence="1 2" key="1">
    <citation type="submission" date="2019-05" db="EMBL/GenBank/DDBJ databases">
        <title>Another draft genome of Portunus trituberculatus and its Hox gene families provides insights of decapod evolution.</title>
        <authorList>
            <person name="Jeong J.-H."/>
            <person name="Song I."/>
            <person name="Kim S."/>
            <person name="Choi T."/>
            <person name="Kim D."/>
            <person name="Ryu S."/>
            <person name="Kim W."/>
        </authorList>
    </citation>
    <scope>NUCLEOTIDE SEQUENCE [LARGE SCALE GENOMIC DNA]</scope>
    <source>
        <tissue evidence="1">Muscle</tissue>
    </source>
</reference>